<evidence type="ECO:0000313" key="17">
    <source>
        <dbReference type="EMBL" id="HGU39593.1"/>
    </source>
</evidence>
<dbReference type="GO" id="GO:0000725">
    <property type="term" value="P:recombinational repair"/>
    <property type="evidence" value="ECO:0007669"/>
    <property type="project" value="TreeGrafter"/>
</dbReference>
<keyword evidence="8" id="KW-0238">DNA-binding</keyword>
<comment type="catalytic activity">
    <reaction evidence="11">
        <text>Couples ATP hydrolysis with the unwinding of duplex DNA by translocating in the 3'-5' direction.</text>
        <dbReference type="EC" id="5.6.2.4"/>
    </reaction>
</comment>
<evidence type="ECO:0000256" key="9">
    <source>
        <dbReference type="ARBA" id="ARBA00023204"/>
    </source>
</evidence>
<accession>A0A7C4RUZ8</accession>
<feature type="domain" description="UvrD-like helicase C-terminal" evidence="16">
    <location>
        <begin position="419"/>
        <end position="725"/>
    </location>
</feature>
<dbReference type="GO" id="GO:0004527">
    <property type="term" value="F:exonuclease activity"/>
    <property type="evidence" value="ECO:0007669"/>
    <property type="project" value="UniProtKB-KW"/>
</dbReference>
<keyword evidence="4 14" id="KW-0378">Hydrolase</keyword>
<dbReference type="InterPro" id="IPR011604">
    <property type="entry name" value="PDDEXK-like_dom_sf"/>
</dbReference>
<evidence type="ECO:0000256" key="10">
    <source>
        <dbReference type="ARBA" id="ARBA00023235"/>
    </source>
</evidence>
<dbReference type="PROSITE" id="PS51198">
    <property type="entry name" value="UVRD_HELICASE_ATP_BIND"/>
    <property type="match status" value="1"/>
</dbReference>
<keyword evidence="6" id="KW-0269">Exonuclease</keyword>
<dbReference type="Pfam" id="PF00580">
    <property type="entry name" value="UvrD-helicase"/>
    <property type="match status" value="1"/>
</dbReference>
<evidence type="ECO:0000256" key="5">
    <source>
        <dbReference type="ARBA" id="ARBA00022806"/>
    </source>
</evidence>
<keyword evidence="5 14" id="KW-0347">Helicase</keyword>
<dbReference type="Gene3D" id="3.40.50.300">
    <property type="entry name" value="P-loop containing nucleotide triphosphate hydrolases"/>
    <property type="match status" value="4"/>
</dbReference>
<dbReference type="InterPro" id="IPR011335">
    <property type="entry name" value="Restrct_endonuc-II-like"/>
</dbReference>
<keyword evidence="7 14" id="KW-0067">ATP-binding</keyword>
<dbReference type="GO" id="GO:0003677">
    <property type="term" value="F:DNA binding"/>
    <property type="evidence" value="ECO:0007669"/>
    <property type="project" value="UniProtKB-KW"/>
</dbReference>
<evidence type="ECO:0000256" key="6">
    <source>
        <dbReference type="ARBA" id="ARBA00022839"/>
    </source>
</evidence>
<dbReference type="PROSITE" id="PS51217">
    <property type="entry name" value="UVRD_HELICASE_CTER"/>
    <property type="match status" value="1"/>
</dbReference>
<evidence type="ECO:0000256" key="11">
    <source>
        <dbReference type="ARBA" id="ARBA00034617"/>
    </source>
</evidence>
<dbReference type="InterPro" id="IPR000212">
    <property type="entry name" value="DNA_helicase_UvrD/REP"/>
</dbReference>
<dbReference type="InterPro" id="IPR014017">
    <property type="entry name" value="DNA_helicase_UvrD-like_C"/>
</dbReference>
<evidence type="ECO:0000256" key="13">
    <source>
        <dbReference type="ARBA" id="ARBA00048988"/>
    </source>
</evidence>
<dbReference type="Pfam" id="PF13361">
    <property type="entry name" value="UvrD_C"/>
    <property type="match status" value="1"/>
</dbReference>
<dbReference type="AlphaFoldDB" id="A0A7C4RUZ8"/>
<keyword evidence="10" id="KW-0413">Isomerase</keyword>
<keyword evidence="1" id="KW-0540">Nuclease</keyword>
<feature type="domain" description="UvrD-like helicase ATP-binding" evidence="15">
    <location>
        <begin position="10"/>
        <end position="369"/>
    </location>
</feature>
<comment type="catalytic activity">
    <reaction evidence="13">
        <text>ATP + H2O = ADP + phosphate + H(+)</text>
        <dbReference type="Rhea" id="RHEA:13065"/>
        <dbReference type="ChEBI" id="CHEBI:15377"/>
        <dbReference type="ChEBI" id="CHEBI:15378"/>
        <dbReference type="ChEBI" id="CHEBI:30616"/>
        <dbReference type="ChEBI" id="CHEBI:43474"/>
        <dbReference type="ChEBI" id="CHEBI:456216"/>
        <dbReference type="EC" id="5.6.2.4"/>
    </reaction>
</comment>
<organism evidence="17">
    <name type="scientific">Fervidobacterium thailandense</name>
    <dbReference type="NCBI Taxonomy" id="1008305"/>
    <lineage>
        <taxon>Bacteria</taxon>
        <taxon>Thermotogati</taxon>
        <taxon>Thermotogota</taxon>
        <taxon>Thermotogae</taxon>
        <taxon>Thermotogales</taxon>
        <taxon>Fervidobacteriaceae</taxon>
        <taxon>Fervidobacterium</taxon>
    </lineage>
</organism>
<dbReference type="EC" id="5.6.2.4" evidence="12"/>
<dbReference type="GO" id="GO:0033202">
    <property type="term" value="C:DNA helicase complex"/>
    <property type="evidence" value="ECO:0007669"/>
    <property type="project" value="TreeGrafter"/>
</dbReference>
<dbReference type="InterPro" id="IPR014016">
    <property type="entry name" value="UvrD-like_ATP-bd"/>
</dbReference>
<evidence type="ECO:0000256" key="1">
    <source>
        <dbReference type="ARBA" id="ARBA00022722"/>
    </source>
</evidence>
<dbReference type="PANTHER" id="PTHR11070:SF48">
    <property type="entry name" value="ATP-DEPENDENT HELICASE_NUCLEASE SUBUNIT A"/>
    <property type="match status" value="1"/>
</dbReference>
<evidence type="ECO:0000256" key="2">
    <source>
        <dbReference type="ARBA" id="ARBA00022741"/>
    </source>
</evidence>
<proteinExistence type="predicted"/>
<dbReference type="Gene3D" id="3.90.320.10">
    <property type="match status" value="1"/>
</dbReference>
<dbReference type="InterPro" id="IPR027417">
    <property type="entry name" value="P-loop_NTPase"/>
</dbReference>
<dbReference type="GO" id="GO:0043138">
    <property type="term" value="F:3'-5' DNA helicase activity"/>
    <property type="evidence" value="ECO:0007669"/>
    <property type="project" value="UniProtKB-EC"/>
</dbReference>
<gene>
    <name evidence="17" type="ORF">ENT77_00080</name>
</gene>
<feature type="binding site" evidence="14">
    <location>
        <begin position="31"/>
        <end position="38"/>
    </location>
    <ligand>
        <name>ATP</name>
        <dbReference type="ChEBI" id="CHEBI:30616"/>
    </ligand>
</feature>
<keyword evidence="3" id="KW-0227">DNA damage</keyword>
<comment type="caution">
    <text evidence="17">The sequence shown here is derived from an EMBL/GenBank/DDBJ whole genome shotgun (WGS) entry which is preliminary data.</text>
</comment>
<evidence type="ECO:0000256" key="8">
    <source>
        <dbReference type="ARBA" id="ARBA00023125"/>
    </source>
</evidence>
<evidence type="ECO:0000256" key="12">
    <source>
        <dbReference type="ARBA" id="ARBA00034808"/>
    </source>
</evidence>
<evidence type="ECO:0000256" key="3">
    <source>
        <dbReference type="ARBA" id="ARBA00022763"/>
    </source>
</evidence>
<dbReference type="EMBL" id="DSZY01000002">
    <property type="protein sequence ID" value="HGU39593.1"/>
    <property type="molecule type" value="Genomic_DNA"/>
</dbReference>
<evidence type="ECO:0000256" key="7">
    <source>
        <dbReference type="ARBA" id="ARBA00022840"/>
    </source>
</evidence>
<evidence type="ECO:0000259" key="16">
    <source>
        <dbReference type="PROSITE" id="PS51217"/>
    </source>
</evidence>
<dbReference type="Gene3D" id="1.10.486.10">
    <property type="entry name" value="PCRA, domain 4"/>
    <property type="match status" value="1"/>
</dbReference>
<dbReference type="SUPFAM" id="SSF52980">
    <property type="entry name" value="Restriction endonuclease-like"/>
    <property type="match status" value="1"/>
</dbReference>
<sequence length="1114" mass="129536">MLFGGIDMTEEIKSPAEIVRKNPNCNYFISASAGTGKTYTLTSYYLGILEYWQKFNKPDIVDNILAVTFTNKAANEMKNRIMVEVRKRIDSSDYWKRVYSNMSRAVISTIDSLCRRILVEQNVLAGVDPNFTIISELRQMKIIDNVAKYAIETAFQVYEGSDVRFGPVLAIERRNKLESYVQELKKNRDAILSFFERVGDVEKVREYISSVVKSWRLELNNSKVSEKLLNLIKDAGESLKVFRTMCLIASELYEAETLDNFEYDFKGVLEKVISILQNPDVRKHYQERFKYIIVDEFQDTNDLQKNIFDLLHTDENYVFYVGDRKQSIYRFRGADVSVFVRTMSEFESKQKKQPEKYRILSLQTNFRSHKKLVDYFNHVSRHAIFRREISASHGAEKSYYHEVFRLRFPELYDKMHFLEEDVSNANNQGADEELVPKFEFAGAESPHRIVFINVLETVKGSDYTEALLVAKAIHELVGKEMTFFEQDEGVLKAVTRKITYKDIAILSYKLSGVEEVYREVFEKFGIPLYVVKGRGFYRRPEIRAVVSALNVIQNPNNNYNFVEFFFTPFVEDVNLSQSFDKFKIFHRIVMKAKELREKAGTYSLFQAAKELSVEGGFPEHVSKIIKLVQKYDELKYFLRPAEVLKNFIKESEYLRKLAKFEGAEQRLKNVKKLLDQSVEFNRQASSFLELTRLLEKISDLKETEASEVSEENDAVRMMTVHASKGLEFNIVFLVGNNYSERDEENVMFPLDDGGNGRYIYIKKFLEKFGDKIDTTGNEFKELLKELEAEIFFDETELLRKMYVAVTRAKEMLVVVRSPGGTKNSDALTANKVFERAPLGEFGIVVTLDAKQLETIETEFEGTIKKATKVEIGLNEELIRKQIKDYSTLAYKRYVSPTLLYNIVDEKTAIESTYQTSEDFTETGVIAAETQLYPLDSSVGIFGNFERLVDVSPELLEGKRIHRKLMSVNEYSQLEYLVKTKQIPEALLNARILKELFNCEKVLSEWRLAKHIQIDGRRYVLFGVPDKVFFKNGNIYVVDFKSAYLKEDSLELEKYRFQLQFYMHLLKDFGPIDCGYIIGTRTGWVVRVERPGGDFEEEIFRRIRLFEASEVSHLW</sequence>
<name>A0A7C4RUZ8_9BACT</name>
<keyword evidence="9" id="KW-0234">DNA repair</keyword>
<protein>
    <recommendedName>
        <fullName evidence="12">DNA 3'-5' helicase</fullName>
        <ecNumber evidence="12">5.6.2.4</ecNumber>
    </recommendedName>
</protein>
<dbReference type="GO" id="GO:0005524">
    <property type="term" value="F:ATP binding"/>
    <property type="evidence" value="ECO:0007669"/>
    <property type="project" value="UniProtKB-UniRule"/>
</dbReference>
<keyword evidence="2 14" id="KW-0547">Nucleotide-binding</keyword>
<dbReference type="CDD" id="cd17932">
    <property type="entry name" value="DEXQc_UvrD"/>
    <property type="match status" value="1"/>
</dbReference>
<evidence type="ECO:0000259" key="15">
    <source>
        <dbReference type="PROSITE" id="PS51198"/>
    </source>
</evidence>
<reference evidence="17" key="1">
    <citation type="journal article" date="2020" name="mSystems">
        <title>Genome- and Community-Level Interaction Insights into Carbon Utilization and Element Cycling Functions of Hydrothermarchaeota in Hydrothermal Sediment.</title>
        <authorList>
            <person name="Zhou Z."/>
            <person name="Liu Y."/>
            <person name="Xu W."/>
            <person name="Pan J."/>
            <person name="Luo Z.H."/>
            <person name="Li M."/>
        </authorList>
    </citation>
    <scope>NUCLEOTIDE SEQUENCE [LARGE SCALE GENOMIC DNA]</scope>
    <source>
        <strain evidence="17">SpSt-609</strain>
    </source>
</reference>
<evidence type="ECO:0000256" key="4">
    <source>
        <dbReference type="ARBA" id="ARBA00022801"/>
    </source>
</evidence>
<evidence type="ECO:0000256" key="14">
    <source>
        <dbReference type="PROSITE-ProRule" id="PRU00560"/>
    </source>
</evidence>
<dbReference type="PANTHER" id="PTHR11070">
    <property type="entry name" value="UVRD / RECB / PCRA DNA HELICASE FAMILY MEMBER"/>
    <property type="match status" value="1"/>
</dbReference>
<dbReference type="SUPFAM" id="SSF52540">
    <property type="entry name" value="P-loop containing nucleoside triphosphate hydrolases"/>
    <property type="match status" value="1"/>
</dbReference>
<dbReference type="GO" id="GO:0005829">
    <property type="term" value="C:cytosol"/>
    <property type="evidence" value="ECO:0007669"/>
    <property type="project" value="TreeGrafter"/>
</dbReference>